<comment type="caution">
    <text evidence="2">The sequence shown here is derived from an EMBL/GenBank/DDBJ whole genome shotgun (WGS) entry which is preliminary data.</text>
</comment>
<gene>
    <name evidence="2" type="ORF">K5V21_04450</name>
</gene>
<dbReference type="Proteomes" id="UP001299068">
    <property type="component" value="Unassembled WGS sequence"/>
</dbReference>
<keyword evidence="3" id="KW-1185">Reference proteome</keyword>
<dbReference type="PANTHER" id="PTHR18964">
    <property type="entry name" value="ROK (REPRESSOR, ORF, KINASE) FAMILY"/>
    <property type="match status" value="1"/>
</dbReference>
<sequence>MIACIDIGGTAIKVGVLDKEGNIHHRNSLKVGVDLEQFTETLLNWIYEAKKEFEIEGIAISSPGAVDTKSGVIGGASAIPYIHGPNWKEILGQEFNLPVSIENDANCAALAEAFNGSGANISDMLFIVCGTGIGGAIVHDGKIHHGKHLHGGEFGYMIMEDKDGKFRNFSEVASTMSFVRKVREEYKDDSWDGVKVFNEAENGNKLCIDVINTFYLNLAKGIFNLQYVYDPELILLGGAISEREDFIERINEKIDFLMKEIEIAKVRPTIATCTHKKDANLIGALANFIYEYNY</sequence>
<name>A0ABS7KV60_CLOSR</name>
<dbReference type="SUPFAM" id="SSF53067">
    <property type="entry name" value="Actin-like ATPase domain"/>
    <property type="match status" value="1"/>
</dbReference>
<dbReference type="EMBL" id="JAIKTU010000003">
    <property type="protein sequence ID" value="MBY0754703.1"/>
    <property type="molecule type" value="Genomic_DNA"/>
</dbReference>
<comment type="similarity">
    <text evidence="1">Belongs to the ROK (NagC/XylR) family.</text>
</comment>
<organism evidence="2 3">
    <name type="scientific">Clostridium sardiniense</name>
    <name type="common">Clostridium absonum</name>
    <dbReference type="NCBI Taxonomy" id="29369"/>
    <lineage>
        <taxon>Bacteria</taxon>
        <taxon>Bacillati</taxon>
        <taxon>Bacillota</taxon>
        <taxon>Clostridia</taxon>
        <taxon>Eubacteriales</taxon>
        <taxon>Clostridiaceae</taxon>
        <taxon>Clostridium</taxon>
    </lineage>
</organism>
<dbReference type="CDD" id="cd24152">
    <property type="entry name" value="ASKHA_NBD_ROK-like"/>
    <property type="match status" value="1"/>
</dbReference>
<dbReference type="Pfam" id="PF00480">
    <property type="entry name" value="ROK"/>
    <property type="match status" value="1"/>
</dbReference>
<protein>
    <submittedName>
        <fullName evidence="2">ROK family protein</fullName>
    </submittedName>
</protein>
<evidence type="ECO:0000256" key="1">
    <source>
        <dbReference type="ARBA" id="ARBA00006479"/>
    </source>
</evidence>
<dbReference type="Gene3D" id="3.30.420.40">
    <property type="match status" value="2"/>
</dbReference>
<dbReference type="InterPro" id="IPR000600">
    <property type="entry name" value="ROK"/>
</dbReference>
<evidence type="ECO:0000313" key="2">
    <source>
        <dbReference type="EMBL" id="MBY0754703.1"/>
    </source>
</evidence>
<dbReference type="RefSeq" id="WP_204595577.1">
    <property type="nucleotide sequence ID" value="NZ_JAFBDA010000014.1"/>
</dbReference>
<proteinExistence type="inferred from homology"/>
<dbReference type="PANTHER" id="PTHR18964:SF170">
    <property type="entry name" value="SUGAR KINASE"/>
    <property type="match status" value="1"/>
</dbReference>
<reference evidence="2 3" key="1">
    <citation type="journal article" date="2021" name="Cell Host Microbe">
        <title>in vivo commensal control of Clostridioides difficile virulence.</title>
        <authorList>
            <person name="Girinathan B.P."/>
            <person name="Dibenedetto N."/>
            <person name="Worley J.N."/>
            <person name="Peltier J."/>
            <person name="Arrieta-Ortiz M.L."/>
            <person name="Rupa Christinal Immanuel S."/>
            <person name="Lavin R."/>
            <person name="Delaney M.L."/>
            <person name="Cummins C."/>
            <person name="Hoffmann M."/>
            <person name="Luo Y."/>
            <person name="Gonzalez-Escalona N."/>
            <person name="Allard M."/>
            <person name="Onderdonk A.B."/>
            <person name="Gerber G.K."/>
            <person name="Sonenshein A.L."/>
            <person name="Baliga N."/>
            <person name="Dupuy B."/>
            <person name="Bry L."/>
        </authorList>
    </citation>
    <scope>NUCLEOTIDE SEQUENCE [LARGE SCALE GENOMIC DNA]</scope>
    <source>
        <strain evidence="2 3">DSM 599</strain>
    </source>
</reference>
<accession>A0ABS7KV60</accession>
<dbReference type="InterPro" id="IPR043129">
    <property type="entry name" value="ATPase_NBD"/>
</dbReference>
<evidence type="ECO:0000313" key="3">
    <source>
        <dbReference type="Proteomes" id="UP001299068"/>
    </source>
</evidence>